<evidence type="ECO:0000256" key="1">
    <source>
        <dbReference type="SAM" id="MobiDB-lite"/>
    </source>
</evidence>
<feature type="region of interest" description="Disordered" evidence="1">
    <location>
        <begin position="242"/>
        <end position="261"/>
    </location>
</feature>
<dbReference type="Gene3D" id="1.50.10.20">
    <property type="match status" value="1"/>
</dbReference>
<feature type="compositionally biased region" description="Polar residues" evidence="1">
    <location>
        <begin position="247"/>
        <end position="261"/>
    </location>
</feature>
<reference evidence="2 3" key="1">
    <citation type="submission" date="2016-10" db="EMBL/GenBank/DDBJ databases">
        <authorList>
            <person name="de Groot N.N."/>
        </authorList>
    </citation>
    <scope>NUCLEOTIDE SEQUENCE [LARGE SCALE GENOMIC DNA]</scope>
    <source>
        <strain evidence="2 3">CGMCC 4.2026</strain>
    </source>
</reference>
<protein>
    <submittedName>
        <fullName evidence="2">Predicted alpha-1,6-mannanase, GH76 family</fullName>
    </submittedName>
</protein>
<gene>
    <name evidence="2" type="ORF">SAMN05216267_102342</name>
</gene>
<dbReference type="Proteomes" id="UP000181951">
    <property type="component" value="Unassembled WGS sequence"/>
</dbReference>
<dbReference type="STRING" id="310780.SAMN05216267_102342"/>
<dbReference type="SUPFAM" id="SSF48208">
    <property type="entry name" value="Six-hairpin glycosidases"/>
    <property type="match status" value="1"/>
</dbReference>
<evidence type="ECO:0000313" key="2">
    <source>
        <dbReference type="EMBL" id="SEO32053.1"/>
    </source>
</evidence>
<sequence length="637" mass="67360">MRIPALRRTAASRTRSSSLPPAALWCALLTALLLLVAPAPRAAASGPAAGAAPQASATVCALACDTLDPSKAAQETFPVPNVVVNGRVVELHVDDVTGMAWASIDDGLLNDSVWLDRSWDGGATWDGLLGKAWIPSTWTGTRTLMYNLYDPSNHRRAVLRACGDGAGVSCTQWAHLKVCAAACDGAGTAGGDSQPVAPTTLSGRTIALHTDSSGMAWATIAAGRAGDEVWLDRSWDSGADWPDGSSLGRTSVPSGGSATATARINTDDPLGRLYGGAVRACGRAVEGQNGSCTAWARPAVSRPAAAADALMYSYDPNTAYWPSSWWNSAVALATVVDYMRQTGDTRYSWIVDRTYQVDRVAFPAGARSSDPIEGDFISRATDDSEWWALAWLDAYDLTHDARYLDEAVTIANYVNGLWDTSTCGGGVWWDRERTYKNAVTNGLWVRLTAELHNRMSGDTLWLGRATTAWNWFTSSGLINSSGLVNDGLTGSCANNGQTVWSYNQGLAIGAGVEIWRATGDAGALATARRLADAAVASPALVTNGVLTEPCDTATSGCDDNGKQFKGVFMRYLQDLDAVTGNAYHSFATTQANSLWNADRDSLDRFGERWAGGGTSSAPNVSDWRTEASALSALLAAG</sequence>
<dbReference type="InterPro" id="IPR053169">
    <property type="entry name" value="MUG_Protein"/>
</dbReference>
<keyword evidence="3" id="KW-1185">Reference proteome</keyword>
<dbReference type="PANTHER" id="PTHR47791">
    <property type="entry name" value="MEIOTICALLY UP-REGULATED GENE 191 PROTEIN"/>
    <property type="match status" value="1"/>
</dbReference>
<dbReference type="Pfam" id="PF03663">
    <property type="entry name" value="Glyco_hydro_76"/>
    <property type="match status" value="1"/>
</dbReference>
<dbReference type="InterPro" id="IPR005198">
    <property type="entry name" value="Glyco_hydro_76"/>
</dbReference>
<dbReference type="PANTHER" id="PTHR47791:SF3">
    <property type="entry name" value="MEIOTICALLY UP-REGULATED GENE 191 PROTEIN"/>
    <property type="match status" value="1"/>
</dbReference>
<dbReference type="InterPro" id="IPR008928">
    <property type="entry name" value="6-hairpin_glycosidase_sf"/>
</dbReference>
<dbReference type="EMBL" id="FODD01000023">
    <property type="protein sequence ID" value="SEO32053.1"/>
    <property type="molecule type" value="Genomic_DNA"/>
</dbReference>
<dbReference type="GO" id="GO:0005975">
    <property type="term" value="P:carbohydrate metabolic process"/>
    <property type="evidence" value="ECO:0007669"/>
    <property type="project" value="InterPro"/>
</dbReference>
<evidence type="ECO:0000313" key="3">
    <source>
        <dbReference type="Proteomes" id="UP000181951"/>
    </source>
</evidence>
<accession>A0A1H8NRQ4</accession>
<proteinExistence type="predicted"/>
<dbReference type="AlphaFoldDB" id="A0A1H8NRQ4"/>
<organism evidence="2 3">
    <name type="scientific">Actinacidiphila rubida</name>
    <dbReference type="NCBI Taxonomy" id="310780"/>
    <lineage>
        <taxon>Bacteria</taxon>
        <taxon>Bacillati</taxon>
        <taxon>Actinomycetota</taxon>
        <taxon>Actinomycetes</taxon>
        <taxon>Kitasatosporales</taxon>
        <taxon>Streptomycetaceae</taxon>
        <taxon>Actinacidiphila</taxon>
    </lineage>
</organism>
<name>A0A1H8NRQ4_9ACTN</name>